<accession>A0A6A5X4D7</accession>
<dbReference type="PANTHER" id="PTHR12223:SF28">
    <property type="entry name" value="LECTIN, MANNOSE BINDING 1 LIKE"/>
    <property type="match status" value="1"/>
</dbReference>
<dbReference type="InterPro" id="IPR013320">
    <property type="entry name" value="ConA-like_dom_sf"/>
</dbReference>
<dbReference type="PANTHER" id="PTHR12223">
    <property type="entry name" value="VESICULAR MANNOSE-BINDING LECTIN"/>
    <property type="match status" value="1"/>
</dbReference>
<dbReference type="GO" id="GO:0006888">
    <property type="term" value="P:endoplasmic reticulum to Golgi vesicle-mediated transport"/>
    <property type="evidence" value="ECO:0007669"/>
    <property type="project" value="TreeGrafter"/>
</dbReference>
<reference evidence="10" key="1">
    <citation type="journal article" date="2020" name="Stud. Mycol.">
        <title>101 Dothideomycetes genomes: a test case for predicting lifestyles and emergence of pathogens.</title>
        <authorList>
            <person name="Haridas S."/>
            <person name="Albert R."/>
            <person name="Binder M."/>
            <person name="Bloem J."/>
            <person name="Labutti K."/>
            <person name="Salamov A."/>
            <person name="Andreopoulos B."/>
            <person name="Baker S."/>
            <person name="Barry K."/>
            <person name="Bills G."/>
            <person name="Bluhm B."/>
            <person name="Cannon C."/>
            <person name="Castanera R."/>
            <person name="Culley D."/>
            <person name="Daum C."/>
            <person name="Ezra D."/>
            <person name="Gonzalez J."/>
            <person name="Henrissat B."/>
            <person name="Kuo A."/>
            <person name="Liang C."/>
            <person name="Lipzen A."/>
            <person name="Lutzoni F."/>
            <person name="Magnuson J."/>
            <person name="Mondo S."/>
            <person name="Nolan M."/>
            <person name="Ohm R."/>
            <person name="Pangilinan J."/>
            <person name="Park H.-J."/>
            <person name="Ramirez L."/>
            <person name="Alfaro M."/>
            <person name="Sun H."/>
            <person name="Tritt A."/>
            <person name="Yoshinaga Y."/>
            <person name="Zwiers L.-H."/>
            <person name="Turgeon B."/>
            <person name="Goodwin S."/>
            <person name="Spatafora J."/>
            <person name="Crous P."/>
            <person name="Grigoriev I."/>
        </authorList>
    </citation>
    <scope>NUCLEOTIDE SEQUENCE</scope>
    <source>
        <strain evidence="10">CBS 123094</strain>
    </source>
</reference>
<evidence type="ECO:0000256" key="1">
    <source>
        <dbReference type="ARBA" id="ARBA00004479"/>
    </source>
</evidence>
<sequence length="457" mass="51560">MYIHSKMLRIAAWSLALTAAQAQYIIDNLSFGQKEGPISPNMRGIPRWAANGDGFTPEILSDRVILTPPYPGNRRGALWSEDPLHHEGDWTAELEFRASGMERGGGNLQIWYTKQSQKDQVPSSLYTAPKFDGLTLLVDQYEGRGGSIRGFLNDGTIDFKGHHNPDTLSFGQCNYAYRNLGRFSVLKLEQTQGQFKISIDGNACFSTDKVRLPNGYYFGVTASSAENPDSFEVHKFVVSTTNAYTREEPGAHNVHQQTQQQFQKPPEAHDDHRQQQNQQHNQQTPPAGKEPTLAEIPSMLSDVLAGSIRSQSDQFADLHNRVQILNHRLNDVQTLLEKIDTDNQNRFNDLMARVAPMHDMTSAMIRNVEKVERISMAVQRDLESKDFKDMLNTVHRSIEEGNNVIQERMPLAMAHIVGQSKPSMTRFLFLAVAVQIMVVGAYIVYKKRRNGGVKKYL</sequence>
<dbReference type="GO" id="GO:0005789">
    <property type="term" value="C:endoplasmic reticulum membrane"/>
    <property type="evidence" value="ECO:0007669"/>
    <property type="project" value="TreeGrafter"/>
</dbReference>
<keyword evidence="3 8" id="KW-0732">Signal</keyword>
<protein>
    <submittedName>
        <fullName evidence="10">Concanavalin A-like lectin/glucanase</fullName>
    </submittedName>
</protein>
<dbReference type="Proteomes" id="UP000799779">
    <property type="component" value="Unassembled WGS sequence"/>
</dbReference>
<dbReference type="GO" id="GO:0000139">
    <property type="term" value="C:Golgi membrane"/>
    <property type="evidence" value="ECO:0007669"/>
    <property type="project" value="TreeGrafter"/>
</dbReference>
<evidence type="ECO:0000256" key="7">
    <source>
        <dbReference type="SAM" id="Phobius"/>
    </source>
</evidence>
<keyword evidence="4 7" id="KW-1133">Transmembrane helix</keyword>
<dbReference type="AlphaFoldDB" id="A0A6A5X4D7"/>
<dbReference type="InterPro" id="IPR005052">
    <property type="entry name" value="Lectin_leg"/>
</dbReference>
<proteinExistence type="predicted"/>
<organism evidence="10 11">
    <name type="scientific">Amniculicola lignicola CBS 123094</name>
    <dbReference type="NCBI Taxonomy" id="1392246"/>
    <lineage>
        <taxon>Eukaryota</taxon>
        <taxon>Fungi</taxon>
        <taxon>Dikarya</taxon>
        <taxon>Ascomycota</taxon>
        <taxon>Pezizomycotina</taxon>
        <taxon>Dothideomycetes</taxon>
        <taxon>Pleosporomycetidae</taxon>
        <taxon>Pleosporales</taxon>
        <taxon>Amniculicolaceae</taxon>
        <taxon>Amniculicola</taxon>
    </lineage>
</organism>
<dbReference type="GO" id="GO:0005537">
    <property type="term" value="F:D-mannose binding"/>
    <property type="evidence" value="ECO:0007669"/>
    <property type="project" value="TreeGrafter"/>
</dbReference>
<keyword evidence="2 7" id="KW-0812">Transmembrane</keyword>
<dbReference type="Gene3D" id="2.60.120.200">
    <property type="match status" value="1"/>
</dbReference>
<evidence type="ECO:0000259" key="9">
    <source>
        <dbReference type="PROSITE" id="PS51328"/>
    </source>
</evidence>
<dbReference type="Pfam" id="PF03388">
    <property type="entry name" value="Lectin_leg-like"/>
    <property type="match status" value="1"/>
</dbReference>
<dbReference type="GO" id="GO:0005793">
    <property type="term" value="C:endoplasmic reticulum-Golgi intermediate compartment"/>
    <property type="evidence" value="ECO:0007669"/>
    <property type="project" value="TreeGrafter"/>
</dbReference>
<name>A0A6A5X4D7_9PLEO</name>
<keyword evidence="5 7" id="KW-0472">Membrane</keyword>
<evidence type="ECO:0000256" key="6">
    <source>
        <dbReference type="SAM" id="MobiDB-lite"/>
    </source>
</evidence>
<feature type="region of interest" description="Disordered" evidence="6">
    <location>
        <begin position="248"/>
        <end position="292"/>
    </location>
</feature>
<dbReference type="SUPFAM" id="SSF49899">
    <property type="entry name" value="Concanavalin A-like lectins/glucanases"/>
    <property type="match status" value="1"/>
</dbReference>
<feature type="transmembrane region" description="Helical" evidence="7">
    <location>
        <begin position="427"/>
        <end position="445"/>
    </location>
</feature>
<evidence type="ECO:0000313" key="11">
    <source>
        <dbReference type="Proteomes" id="UP000799779"/>
    </source>
</evidence>
<evidence type="ECO:0000256" key="5">
    <source>
        <dbReference type="ARBA" id="ARBA00023136"/>
    </source>
</evidence>
<dbReference type="EMBL" id="ML977556">
    <property type="protein sequence ID" value="KAF2007789.1"/>
    <property type="molecule type" value="Genomic_DNA"/>
</dbReference>
<feature type="signal peptide" evidence="8">
    <location>
        <begin position="1"/>
        <end position="22"/>
    </location>
</feature>
<evidence type="ECO:0000256" key="8">
    <source>
        <dbReference type="SAM" id="SignalP"/>
    </source>
</evidence>
<evidence type="ECO:0000313" key="10">
    <source>
        <dbReference type="EMBL" id="KAF2007789.1"/>
    </source>
</evidence>
<evidence type="ECO:0000256" key="3">
    <source>
        <dbReference type="ARBA" id="ARBA00022729"/>
    </source>
</evidence>
<feature type="domain" description="L-type lectin-like" evidence="9">
    <location>
        <begin position="29"/>
        <end position="241"/>
    </location>
</feature>
<dbReference type="PROSITE" id="PS51328">
    <property type="entry name" value="L_LECTIN_LIKE"/>
    <property type="match status" value="1"/>
</dbReference>
<dbReference type="GO" id="GO:0030134">
    <property type="term" value="C:COPII-coated ER to Golgi transport vesicle"/>
    <property type="evidence" value="ECO:0007669"/>
    <property type="project" value="TreeGrafter"/>
</dbReference>
<dbReference type="OrthoDB" id="10265193at2759"/>
<evidence type="ECO:0000256" key="2">
    <source>
        <dbReference type="ARBA" id="ARBA00022692"/>
    </source>
</evidence>
<gene>
    <name evidence="10" type="ORF">P154DRAFT_558183</name>
</gene>
<keyword evidence="10" id="KW-0430">Lectin</keyword>
<comment type="subcellular location">
    <subcellularLocation>
        <location evidence="1">Membrane</location>
        <topology evidence="1">Single-pass type I membrane protein</topology>
    </subcellularLocation>
</comment>
<evidence type="ECO:0000256" key="4">
    <source>
        <dbReference type="ARBA" id="ARBA00022989"/>
    </source>
</evidence>
<dbReference type="InterPro" id="IPR035661">
    <property type="entry name" value="EMP46/EMP47_N"/>
</dbReference>
<dbReference type="CDD" id="cd06903">
    <property type="entry name" value="lectin_EMP46_EMP47"/>
    <property type="match status" value="1"/>
</dbReference>
<feature type="chain" id="PRO_5025561184" evidence="8">
    <location>
        <begin position="23"/>
        <end position="457"/>
    </location>
</feature>
<keyword evidence="11" id="KW-1185">Reference proteome</keyword>
<dbReference type="InterPro" id="IPR051136">
    <property type="entry name" value="Intracellular_Lectin-GPT"/>
</dbReference>